<evidence type="ECO:0000313" key="2">
    <source>
        <dbReference type="Proteomes" id="UP000504607"/>
    </source>
</evidence>
<dbReference type="PANTHER" id="PTHR36045:SF2">
    <property type="entry name" value="OS04G0558500 PROTEIN"/>
    <property type="match status" value="1"/>
</dbReference>
<dbReference type="KEGG" id="egu:105034432"/>
<organism evidence="2 3">
    <name type="scientific">Elaeis guineensis var. tenera</name>
    <name type="common">Oil palm</name>
    <dbReference type="NCBI Taxonomy" id="51953"/>
    <lineage>
        <taxon>Eukaryota</taxon>
        <taxon>Viridiplantae</taxon>
        <taxon>Streptophyta</taxon>
        <taxon>Embryophyta</taxon>
        <taxon>Tracheophyta</taxon>
        <taxon>Spermatophyta</taxon>
        <taxon>Magnoliopsida</taxon>
        <taxon>Liliopsida</taxon>
        <taxon>Arecaceae</taxon>
        <taxon>Arecoideae</taxon>
        <taxon>Cocoseae</taxon>
        <taxon>Elaeidinae</taxon>
        <taxon>Elaeis</taxon>
    </lineage>
</organism>
<dbReference type="InParanoid" id="A0A6I9QEP1"/>
<dbReference type="FunCoup" id="A0A6I9QEP1">
    <property type="interactions" value="834"/>
</dbReference>
<protein>
    <submittedName>
        <fullName evidence="3">Uncharacterized protein LOC105034432</fullName>
    </submittedName>
</protein>
<sequence>MASEKPRETLTLGKRRSVEEGATEDEEEGEEEEEEEGEIQELEREVGEMARRILNFRRTIPEGLVEAFSSRLVAQRPLLPPQLGASSSPSQALVGADSGADVRAESELNEGTCLAEADRAMLEKFHIFKAKTASNVAAMPIILKRLNECIARIDKLDQYNVNIHSVFRRKRK</sequence>
<evidence type="ECO:0000313" key="3">
    <source>
        <dbReference type="RefSeq" id="XP_010907897.1"/>
    </source>
</evidence>
<feature type="compositionally biased region" description="Acidic residues" evidence="1">
    <location>
        <begin position="21"/>
        <end position="40"/>
    </location>
</feature>
<dbReference type="OrthoDB" id="781564at2759"/>
<dbReference type="Proteomes" id="UP000504607">
    <property type="component" value="Unplaced"/>
</dbReference>
<evidence type="ECO:0000256" key="1">
    <source>
        <dbReference type="SAM" id="MobiDB-lite"/>
    </source>
</evidence>
<dbReference type="GeneID" id="105034432"/>
<proteinExistence type="predicted"/>
<dbReference type="AlphaFoldDB" id="A0A6I9QEP1"/>
<feature type="region of interest" description="Disordered" evidence="1">
    <location>
        <begin position="1"/>
        <end position="42"/>
    </location>
</feature>
<dbReference type="RefSeq" id="XP_010907897.1">
    <property type="nucleotide sequence ID" value="XM_010909595.3"/>
</dbReference>
<reference evidence="3" key="1">
    <citation type="submission" date="2025-08" db="UniProtKB">
        <authorList>
            <consortium name="RefSeq"/>
        </authorList>
    </citation>
    <scope>IDENTIFICATION</scope>
</reference>
<accession>A0A6I9QEP1</accession>
<gene>
    <name evidence="3" type="primary">LOC105034432</name>
</gene>
<dbReference type="PANTHER" id="PTHR36045">
    <property type="entry name" value="OS04G0558500 PROTEIN"/>
    <property type="match status" value="1"/>
</dbReference>
<name>A0A6I9QEP1_ELAGV</name>
<keyword evidence="2" id="KW-1185">Reference proteome</keyword>